<dbReference type="AlphaFoldDB" id="A0A1E5WKW7"/>
<comment type="caution">
    <text evidence="2">The sequence shown here is derived from an EMBL/GenBank/DDBJ whole genome shotgun (WGS) entry which is preliminary data.</text>
</comment>
<keyword evidence="3" id="KW-1185">Reference proteome</keyword>
<feature type="domain" description="FAR1" evidence="1">
    <location>
        <begin position="22"/>
        <end position="75"/>
    </location>
</feature>
<name>A0A1E5WKW7_9POAL</name>
<dbReference type="Pfam" id="PF03101">
    <property type="entry name" value="FAR1"/>
    <property type="match status" value="1"/>
</dbReference>
<proteinExistence type="predicted"/>
<evidence type="ECO:0000259" key="1">
    <source>
        <dbReference type="Pfam" id="PF03101"/>
    </source>
</evidence>
<dbReference type="InterPro" id="IPR004330">
    <property type="entry name" value="FAR1_DNA_bnd_dom"/>
</dbReference>
<evidence type="ECO:0000313" key="2">
    <source>
        <dbReference type="EMBL" id="OEL38052.1"/>
    </source>
</evidence>
<dbReference type="PANTHER" id="PTHR46328">
    <property type="entry name" value="FAR-RED IMPAIRED RESPONSIVE (FAR1) FAMILY PROTEIN-RELATED"/>
    <property type="match status" value="1"/>
</dbReference>
<accession>A0A1E5WKW7</accession>
<dbReference type="OrthoDB" id="696946at2759"/>
<evidence type="ECO:0000313" key="3">
    <source>
        <dbReference type="Proteomes" id="UP000095767"/>
    </source>
</evidence>
<sequence>MSSSDDPYVGKMFDTVQEARVFYNAYAKRKGFSIRNGTSRRSAITDELDKVKFVCNKEGKGEKSKDHSNEAVELSGCENGDTTGSESDVQVAAVAKKKCTWVKGKRSRENEVYELQSKNTYQV</sequence>
<protein>
    <recommendedName>
        <fullName evidence="1">FAR1 domain-containing protein</fullName>
    </recommendedName>
</protein>
<gene>
    <name evidence="2" type="ORF">BAE44_0000930</name>
</gene>
<organism evidence="2 3">
    <name type="scientific">Dichanthelium oligosanthes</name>
    <dbReference type="NCBI Taxonomy" id="888268"/>
    <lineage>
        <taxon>Eukaryota</taxon>
        <taxon>Viridiplantae</taxon>
        <taxon>Streptophyta</taxon>
        <taxon>Embryophyta</taxon>
        <taxon>Tracheophyta</taxon>
        <taxon>Spermatophyta</taxon>
        <taxon>Magnoliopsida</taxon>
        <taxon>Liliopsida</taxon>
        <taxon>Poales</taxon>
        <taxon>Poaceae</taxon>
        <taxon>PACMAD clade</taxon>
        <taxon>Panicoideae</taxon>
        <taxon>Panicodae</taxon>
        <taxon>Paniceae</taxon>
        <taxon>Dichantheliinae</taxon>
        <taxon>Dichanthelium</taxon>
    </lineage>
</organism>
<dbReference type="STRING" id="888268.A0A1E5WKW7"/>
<dbReference type="EMBL" id="LWDX02003158">
    <property type="protein sequence ID" value="OEL38052.1"/>
    <property type="molecule type" value="Genomic_DNA"/>
</dbReference>
<reference evidence="2 3" key="1">
    <citation type="submission" date="2016-09" db="EMBL/GenBank/DDBJ databases">
        <title>The draft genome of Dichanthelium oligosanthes: A C3 panicoid grass species.</title>
        <authorList>
            <person name="Studer A.J."/>
            <person name="Schnable J.C."/>
            <person name="Brutnell T.P."/>
        </authorList>
    </citation>
    <scope>NUCLEOTIDE SEQUENCE [LARGE SCALE GENOMIC DNA]</scope>
    <source>
        <strain evidence="3">cv. Kellogg 1175</strain>
        <tissue evidence="2">Leaf</tissue>
    </source>
</reference>
<dbReference type="Proteomes" id="UP000095767">
    <property type="component" value="Unassembled WGS sequence"/>
</dbReference>